<sequence length="132" mass="14755">MEIIRVKMDRYKMRSTTKECTVPRVTPAHSLGVSEAAETANRDQIMHRVHIENGVIALSGHNEVFESASLFLVTRSSCCAHTVRNHVASRRNPSLPKLDQLWPAPTHRNDMVVTHVIEPFPSGHPNGVMPRG</sequence>
<dbReference type="Proteomes" id="UP001189624">
    <property type="component" value="Chromosome 3"/>
</dbReference>
<evidence type="ECO:0000313" key="1">
    <source>
        <dbReference type="EMBL" id="CAJ1942793.1"/>
    </source>
</evidence>
<organism evidence="1 2">
    <name type="scientific">Sphenostylis stenocarpa</name>
    <dbReference type="NCBI Taxonomy" id="92480"/>
    <lineage>
        <taxon>Eukaryota</taxon>
        <taxon>Viridiplantae</taxon>
        <taxon>Streptophyta</taxon>
        <taxon>Embryophyta</taxon>
        <taxon>Tracheophyta</taxon>
        <taxon>Spermatophyta</taxon>
        <taxon>Magnoliopsida</taxon>
        <taxon>eudicotyledons</taxon>
        <taxon>Gunneridae</taxon>
        <taxon>Pentapetalae</taxon>
        <taxon>rosids</taxon>
        <taxon>fabids</taxon>
        <taxon>Fabales</taxon>
        <taxon>Fabaceae</taxon>
        <taxon>Papilionoideae</taxon>
        <taxon>50 kb inversion clade</taxon>
        <taxon>NPAAA clade</taxon>
        <taxon>indigoferoid/millettioid clade</taxon>
        <taxon>Phaseoleae</taxon>
        <taxon>Sphenostylis</taxon>
    </lineage>
</organism>
<accession>A0AA86SKA7</accession>
<proteinExistence type="predicted"/>
<keyword evidence="2" id="KW-1185">Reference proteome</keyword>
<dbReference type="EMBL" id="OY731400">
    <property type="protein sequence ID" value="CAJ1942793.1"/>
    <property type="molecule type" value="Genomic_DNA"/>
</dbReference>
<dbReference type="Gramene" id="rna-AYBTSS11_LOCUS11023">
    <property type="protein sequence ID" value="CAJ1942793.1"/>
    <property type="gene ID" value="gene-AYBTSS11_LOCUS11023"/>
</dbReference>
<evidence type="ECO:0000313" key="2">
    <source>
        <dbReference type="Proteomes" id="UP001189624"/>
    </source>
</evidence>
<dbReference type="AlphaFoldDB" id="A0AA86SKA7"/>
<gene>
    <name evidence="1" type="ORF">AYBTSS11_LOCUS11023</name>
</gene>
<protein>
    <submittedName>
        <fullName evidence="1">Uncharacterized protein</fullName>
    </submittedName>
</protein>
<name>A0AA86SKA7_9FABA</name>
<reference evidence="1" key="1">
    <citation type="submission" date="2023-10" db="EMBL/GenBank/DDBJ databases">
        <authorList>
            <person name="Domelevo Entfellner J.-B."/>
        </authorList>
    </citation>
    <scope>NUCLEOTIDE SEQUENCE</scope>
</reference>